<organism evidence="9 10">
    <name type="scientific">Snodgrassella communis</name>
    <dbReference type="NCBI Taxonomy" id="2946699"/>
    <lineage>
        <taxon>Bacteria</taxon>
        <taxon>Pseudomonadati</taxon>
        <taxon>Pseudomonadota</taxon>
        <taxon>Betaproteobacteria</taxon>
        <taxon>Neisseriales</taxon>
        <taxon>Neisseriaceae</taxon>
        <taxon>Snodgrassella</taxon>
    </lineage>
</organism>
<evidence type="ECO:0000256" key="6">
    <source>
        <dbReference type="ARBA" id="ARBA00048782"/>
    </source>
</evidence>
<dbReference type="NCBIfam" id="TIGR00401">
    <property type="entry name" value="msrA"/>
    <property type="match status" value="1"/>
</dbReference>
<keyword evidence="10" id="KW-1185">Reference proteome</keyword>
<dbReference type="GO" id="GO:0034599">
    <property type="term" value="P:cellular response to oxidative stress"/>
    <property type="evidence" value="ECO:0007669"/>
    <property type="project" value="TreeGrafter"/>
</dbReference>
<name>A0A066TVG4_9NEIS</name>
<comment type="caution">
    <text evidence="9">The sequence shown here is derived from an EMBL/GenBank/DDBJ whole genome shotgun (WGS) entry which is preliminary data.</text>
</comment>
<keyword evidence="1 7" id="KW-0560">Oxidoreductase</keyword>
<dbReference type="SUPFAM" id="SSF51316">
    <property type="entry name" value="Mss4-like"/>
    <property type="match status" value="1"/>
</dbReference>
<dbReference type="GO" id="GO:0008113">
    <property type="term" value="F:peptide-methionine (S)-S-oxide reductase activity"/>
    <property type="evidence" value="ECO:0007669"/>
    <property type="project" value="UniProtKB-UniRule"/>
</dbReference>
<reference evidence="9 10" key="1">
    <citation type="submission" date="2014-03" db="EMBL/GenBank/DDBJ databases">
        <title>The genomes of two eusocial bee gut symbionts.</title>
        <authorList>
            <person name="Kwong W.K."/>
            <person name="Engel P."/>
            <person name="Koch H."/>
            <person name="Moran N.A."/>
        </authorList>
    </citation>
    <scope>NUCLEOTIDE SEQUENCE [LARGE SCALE GENOMIC DNA]</scope>
    <source>
        <strain evidence="10">wkB29</strain>
    </source>
</reference>
<dbReference type="SUPFAM" id="SSF55068">
    <property type="entry name" value="Peptide methionine sulfoxide reductase"/>
    <property type="match status" value="1"/>
</dbReference>
<evidence type="ECO:0000256" key="5">
    <source>
        <dbReference type="ARBA" id="ARBA00048488"/>
    </source>
</evidence>
<dbReference type="Gene3D" id="3.30.1060.10">
    <property type="entry name" value="Peptide methionine sulphoxide reductase MsrA"/>
    <property type="match status" value="1"/>
</dbReference>
<evidence type="ECO:0000256" key="7">
    <source>
        <dbReference type="HAMAP-Rule" id="MF_01400"/>
    </source>
</evidence>
<comment type="catalytic activity">
    <reaction evidence="4 8">
        <text>L-methionyl-[protein] + [thioredoxin]-disulfide + H2O = L-methionyl-(S)-S-oxide-[protein] + [thioredoxin]-dithiol</text>
        <dbReference type="Rhea" id="RHEA:14217"/>
        <dbReference type="Rhea" id="RHEA-COMP:10698"/>
        <dbReference type="Rhea" id="RHEA-COMP:10700"/>
        <dbReference type="Rhea" id="RHEA-COMP:12313"/>
        <dbReference type="Rhea" id="RHEA-COMP:12315"/>
        <dbReference type="ChEBI" id="CHEBI:15377"/>
        <dbReference type="ChEBI" id="CHEBI:16044"/>
        <dbReference type="ChEBI" id="CHEBI:29950"/>
        <dbReference type="ChEBI" id="CHEBI:44120"/>
        <dbReference type="ChEBI" id="CHEBI:50058"/>
        <dbReference type="EC" id="1.8.4.11"/>
    </reaction>
</comment>
<dbReference type="PANTHER" id="PTHR42799">
    <property type="entry name" value="MITOCHONDRIAL PEPTIDE METHIONINE SULFOXIDE REDUCTASE"/>
    <property type="match status" value="1"/>
</dbReference>
<evidence type="ECO:0000256" key="2">
    <source>
        <dbReference type="ARBA" id="ARBA00023268"/>
    </source>
</evidence>
<accession>A0A066TVG4</accession>
<evidence type="ECO:0000256" key="4">
    <source>
        <dbReference type="ARBA" id="ARBA00047806"/>
    </source>
</evidence>
<comment type="similarity">
    <text evidence="7">Belongs to the MsrB Met sulfoxide reductase family.</text>
</comment>
<dbReference type="EMBL" id="JFZV01000001">
    <property type="protein sequence ID" value="KDN15869.1"/>
    <property type="molecule type" value="Genomic_DNA"/>
</dbReference>
<proteinExistence type="inferred from homology"/>
<dbReference type="EC" id="1.8.4.11" evidence="8"/>
<dbReference type="PANTHER" id="PTHR42799:SF2">
    <property type="entry name" value="MITOCHONDRIAL PEPTIDE METHIONINE SULFOXIDE REDUCTASE"/>
    <property type="match status" value="1"/>
</dbReference>
<evidence type="ECO:0000256" key="1">
    <source>
        <dbReference type="ARBA" id="ARBA00023002"/>
    </source>
</evidence>
<dbReference type="Pfam" id="PF01641">
    <property type="entry name" value="SelR"/>
    <property type="match status" value="1"/>
</dbReference>
<dbReference type="Gene3D" id="2.170.150.20">
    <property type="entry name" value="Peptide methionine sulfoxide reductase"/>
    <property type="match status" value="1"/>
</dbReference>
<protein>
    <recommendedName>
        <fullName evidence="7 8">Multifunctional fusion protein</fullName>
    </recommendedName>
    <domain>
        <recommendedName>
            <fullName evidence="8">Peptide methionine sulfoxide reductase MsrA</fullName>
            <shortName evidence="8">Protein-methionine-S-oxide reductase</shortName>
            <ecNumber evidence="8">1.8.4.11</ecNumber>
        </recommendedName>
        <alternativeName>
            <fullName evidence="8">Peptide-methionine (S)-S-oxide reductase</fullName>
            <shortName evidence="8">Peptide Met(O) reductase</shortName>
        </alternativeName>
    </domain>
    <domain>
        <recommendedName>
            <fullName evidence="7">Peptide methionine sulfoxide reductase MsrB</fullName>
            <ecNumber evidence="7">1.8.4.12</ecNumber>
        </recommendedName>
        <alternativeName>
            <fullName evidence="7">Peptide-methionine (R)-S-oxide reductase</fullName>
        </alternativeName>
    </domain>
</protein>
<dbReference type="eggNOG" id="COG0229">
    <property type="taxonomic scope" value="Bacteria"/>
</dbReference>
<dbReference type="HAMAP" id="MF_01401">
    <property type="entry name" value="MsrA"/>
    <property type="match status" value="1"/>
</dbReference>
<dbReference type="NCBIfam" id="NF010625">
    <property type="entry name" value="PRK14018.1"/>
    <property type="match status" value="1"/>
</dbReference>
<evidence type="ECO:0000313" key="9">
    <source>
        <dbReference type="EMBL" id="KDN15869.1"/>
    </source>
</evidence>
<dbReference type="EC" id="1.8.4.12" evidence="7"/>
<dbReference type="PROSITE" id="PS51790">
    <property type="entry name" value="MSRB"/>
    <property type="match status" value="1"/>
</dbReference>
<dbReference type="InterPro" id="IPR002569">
    <property type="entry name" value="Met_Sox_Rdtase_MsrA_dom"/>
</dbReference>
<feature type="active site" evidence="8">
    <location>
        <position position="12"/>
    </location>
</feature>
<dbReference type="HAMAP" id="MF_01400">
    <property type="entry name" value="MsrB"/>
    <property type="match status" value="1"/>
</dbReference>
<dbReference type="InterPro" id="IPR050162">
    <property type="entry name" value="MsrA_MetSO_reductase"/>
</dbReference>
<dbReference type="Pfam" id="PF01625">
    <property type="entry name" value="PMSR"/>
    <property type="match status" value="1"/>
</dbReference>
<evidence type="ECO:0000256" key="3">
    <source>
        <dbReference type="ARBA" id="ARBA00024679"/>
    </source>
</evidence>
<comment type="function">
    <text evidence="3 8">Has an important function as a repair enzyme for proteins that have been inactivated by oxidation. Catalyzes the reversible oxidation-reduction of methionine sulfoxide in proteins to methionine.</text>
</comment>
<evidence type="ECO:0000313" key="10">
    <source>
        <dbReference type="Proteomes" id="UP000027170"/>
    </source>
</evidence>
<dbReference type="eggNOG" id="COG0225">
    <property type="taxonomic scope" value="Bacteria"/>
</dbReference>
<gene>
    <name evidence="8" type="primary">msrA</name>
    <name evidence="7" type="synonym">msrB</name>
    <name evidence="9" type="ORF">SALWKB29_0288</name>
</gene>
<sequence length="327" mass="36962">MNIKTIYLAGGCFWGMEGYFKRLNGVLATQTGYANGHTENPNYEEVCKQNTGHAETIKVEYDADVLSLTNILRHFFRIVDPTTLNRQAHDIGTQYRSGIYYTDTLDRDIIQAAIKAEQGRYQAPIVVENLPLQQFFPAEEYHQDYLEKNPQGYCHIDLQKAREPLPELPKTATSAPAYDTKTFHKPDAATLHQQLGEEAYQITQNAGTERPYSHPYDELFVPGIYVDIVSGEPLFSSRDKFNSGCGWPAFSQPIQSEVISEHQDNSLGMQRTEVRSQQADSHLGHVFNDGPQERGGLRYCINGASLRFIPYDEMDAAGYAAYKDMVK</sequence>
<evidence type="ECO:0000256" key="8">
    <source>
        <dbReference type="HAMAP-Rule" id="MF_01401"/>
    </source>
</evidence>
<dbReference type="InterPro" id="IPR036509">
    <property type="entry name" value="Met_Sox_Rdtase_MsrA_sf"/>
</dbReference>
<dbReference type="NCBIfam" id="TIGR00357">
    <property type="entry name" value="peptide-methionine (R)-S-oxide reductase MsrB"/>
    <property type="match status" value="1"/>
</dbReference>
<comment type="caution">
    <text evidence="7">Lacks conserved residue(s) required for the propagation of feature annotation.</text>
</comment>
<dbReference type="OrthoDB" id="4174719at2"/>
<comment type="similarity">
    <text evidence="8">Belongs to the MsrA Met sulfoxide reductase family.</text>
</comment>
<feature type="active site" description="Nucleophile" evidence="7">
    <location>
        <position position="300"/>
    </location>
</feature>
<dbReference type="InterPro" id="IPR011057">
    <property type="entry name" value="Mss4-like_sf"/>
</dbReference>
<dbReference type="AlphaFoldDB" id="A0A066TVG4"/>
<dbReference type="FunFam" id="2.170.150.20:FF:000003">
    <property type="entry name" value="Peptide methionine sulfoxide reductase MsrB"/>
    <property type="match status" value="1"/>
</dbReference>
<dbReference type="InterPro" id="IPR002579">
    <property type="entry name" value="Met_Sox_Rdtase_MsrB_dom"/>
</dbReference>
<comment type="catalytic activity">
    <reaction evidence="5 7">
        <text>L-methionyl-[protein] + [thioredoxin]-disulfide + H2O = L-methionyl-(R)-S-oxide-[protein] + [thioredoxin]-dithiol</text>
        <dbReference type="Rhea" id="RHEA:24164"/>
        <dbReference type="Rhea" id="RHEA-COMP:10698"/>
        <dbReference type="Rhea" id="RHEA-COMP:10700"/>
        <dbReference type="Rhea" id="RHEA-COMP:12313"/>
        <dbReference type="Rhea" id="RHEA-COMP:12314"/>
        <dbReference type="ChEBI" id="CHEBI:15377"/>
        <dbReference type="ChEBI" id="CHEBI:16044"/>
        <dbReference type="ChEBI" id="CHEBI:29950"/>
        <dbReference type="ChEBI" id="CHEBI:45764"/>
        <dbReference type="ChEBI" id="CHEBI:50058"/>
        <dbReference type="EC" id="1.8.4.12"/>
    </reaction>
</comment>
<dbReference type="Proteomes" id="UP000027170">
    <property type="component" value="Unassembled WGS sequence"/>
</dbReference>
<keyword evidence="2" id="KW-0511">Multifunctional enzyme</keyword>
<dbReference type="GO" id="GO:0033743">
    <property type="term" value="F:peptide-methionine (R)-S-oxide reductase activity"/>
    <property type="evidence" value="ECO:0007669"/>
    <property type="project" value="UniProtKB-UniRule"/>
</dbReference>
<comment type="catalytic activity">
    <reaction evidence="6 8">
        <text>[thioredoxin]-disulfide + L-methionine + H2O = L-methionine (S)-S-oxide + [thioredoxin]-dithiol</text>
        <dbReference type="Rhea" id="RHEA:19993"/>
        <dbReference type="Rhea" id="RHEA-COMP:10698"/>
        <dbReference type="Rhea" id="RHEA-COMP:10700"/>
        <dbReference type="ChEBI" id="CHEBI:15377"/>
        <dbReference type="ChEBI" id="CHEBI:29950"/>
        <dbReference type="ChEBI" id="CHEBI:50058"/>
        <dbReference type="ChEBI" id="CHEBI:57844"/>
        <dbReference type="ChEBI" id="CHEBI:58772"/>
        <dbReference type="EC" id="1.8.4.11"/>
    </reaction>
</comment>
<dbReference type="GO" id="GO:0005737">
    <property type="term" value="C:cytoplasm"/>
    <property type="evidence" value="ECO:0007669"/>
    <property type="project" value="TreeGrafter"/>
</dbReference>